<feature type="compositionally biased region" description="Basic and acidic residues" evidence="2">
    <location>
        <begin position="446"/>
        <end position="459"/>
    </location>
</feature>
<sequence>MRNVANYTDFADIVLIRRLISITYLIPLPADAVVTPITFVVPKRRADALRGFLREFDLLESGTRELTGEWVVGNEVWKRLKSERRAKWHAELRRRQGPGPSRLRDDMSDSGSSAAPTVPLLHGHPHPPRPGRRSYSGPRTHSRGNSLNGTISGLPGSSADSTQQTPRQGAATPEPEMEGESPGRRERVIYYVHGGAYYVGNAATHRLITIGVSRACNARVFAITYRLAPEAAFPLPLLDVVQGYMRLLAPPLSIPPENIVVAGDSAGGGLSLALCMYLRDNDYPMPAGLVLLSPWVDLTMSCGSWEENGDSDVVPLPPLDSHLNPVGCYLGPDGVGAYVTHPYASPLFGDLRDLPPMLIQSGDSEVLRDEITLLAHKATLAGVNVTHELYEDMVHVFQMFTWLPATTASINSIGRWVRQTLPRIEWEARQNELHDLEEEPLHPPLHPHDAPHEHDEHEAGQANPYDAEEDPFFAAFNSERRLRRSHTQHPLHVRSPTSPGPRSRAGSRAASPSTLRRRRQTASMHMSSPVSPVENHPFNVTTSGLASAFSTTGFDALSPTPSVRRRLRAPSSHPTTPSTRARNHSHTDIFELVEGYMEGGAANATVVYAPGGEIRSVGVLGDESDEE</sequence>
<dbReference type="OrthoDB" id="408631at2759"/>
<dbReference type="PANTHER" id="PTHR48081:SF26">
    <property type="entry name" value="ALPHA_BETA HYDROLASE FOLD-3 DOMAIN-CONTAINING PROTEIN"/>
    <property type="match status" value="1"/>
</dbReference>
<dbReference type="Proteomes" id="UP000002748">
    <property type="component" value="Unassembled WGS sequence"/>
</dbReference>
<dbReference type="KEGG" id="tasa:A1Q1_01586"/>
<evidence type="ECO:0000259" key="3">
    <source>
        <dbReference type="Pfam" id="PF07859"/>
    </source>
</evidence>
<gene>
    <name evidence="4" type="ORF">A1Q1_01586</name>
</gene>
<comment type="caution">
    <text evidence="4">The sequence shown here is derived from an EMBL/GenBank/DDBJ whole genome shotgun (WGS) entry which is preliminary data.</text>
</comment>
<accession>J5T5I5</accession>
<dbReference type="InterPro" id="IPR050300">
    <property type="entry name" value="GDXG_lipolytic_enzyme"/>
</dbReference>
<evidence type="ECO:0000256" key="2">
    <source>
        <dbReference type="SAM" id="MobiDB-lite"/>
    </source>
</evidence>
<evidence type="ECO:0000313" key="5">
    <source>
        <dbReference type="Proteomes" id="UP000002748"/>
    </source>
</evidence>
<dbReference type="Pfam" id="PF07859">
    <property type="entry name" value="Abhydrolase_3"/>
    <property type="match status" value="1"/>
</dbReference>
<feature type="region of interest" description="Disordered" evidence="2">
    <location>
        <begin position="553"/>
        <end position="586"/>
    </location>
</feature>
<protein>
    <recommendedName>
        <fullName evidence="3">Alpha/beta hydrolase fold-3 domain-containing protein</fullName>
    </recommendedName>
</protein>
<dbReference type="SUPFAM" id="SSF53474">
    <property type="entry name" value="alpha/beta-Hydrolases"/>
    <property type="match status" value="1"/>
</dbReference>
<reference evidence="4 5" key="1">
    <citation type="journal article" date="2012" name="Eukaryot. Cell">
        <title>Draft genome sequence of CBS 2479, the standard type strain of Trichosporon asahii.</title>
        <authorList>
            <person name="Yang R.Y."/>
            <person name="Li H.T."/>
            <person name="Zhu H."/>
            <person name="Zhou G.P."/>
            <person name="Wang M."/>
            <person name="Wang L."/>
        </authorList>
    </citation>
    <scope>NUCLEOTIDE SEQUENCE [LARGE SCALE GENOMIC DNA]</scope>
    <source>
        <strain evidence="5">ATCC 90039 / CBS 2479 / JCM 2466 / KCTC 7840 / NCYC 2677 / UAMH 7654</strain>
    </source>
</reference>
<feature type="domain" description="Alpha/beta hydrolase fold-3" evidence="3">
    <location>
        <begin position="190"/>
        <end position="398"/>
    </location>
</feature>
<dbReference type="GeneID" id="25985100"/>
<dbReference type="PANTHER" id="PTHR48081">
    <property type="entry name" value="AB HYDROLASE SUPERFAMILY PROTEIN C4A8.06C"/>
    <property type="match status" value="1"/>
</dbReference>
<feature type="compositionally biased region" description="Low complexity" evidence="2">
    <location>
        <begin position="494"/>
        <end position="514"/>
    </location>
</feature>
<dbReference type="EMBL" id="ALBS01000174">
    <property type="protein sequence ID" value="EJT49286.1"/>
    <property type="molecule type" value="Genomic_DNA"/>
</dbReference>
<name>J5T5I5_TRIAS</name>
<feature type="region of interest" description="Disordered" evidence="2">
    <location>
        <begin position="439"/>
        <end position="464"/>
    </location>
</feature>
<dbReference type="HOGENOM" id="CLU_020372_0_0_1"/>
<dbReference type="Gene3D" id="3.40.50.1820">
    <property type="entry name" value="alpha/beta hydrolase"/>
    <property type="match status" value="1"/>
</dbReference>
<dbReference type="InterPro" id="IPR013094">
    <property type="entry name" value="AB_hydrolase_3"/>
</dbReference>
<feature type="compositionally biased region" description="Basic residues" evidence="2">
    <location>
        <begin position="483"/>
        <end position="492"/>
    </location>
</feature>
<dbReference type="VEuPathDB" id="FungiDB:A1Q1_01586"/>
<keyword evidence="1" id="KW-0378">Hydrolase</keyword>
<organism evidence="4 5">
    <name type="scientific">Trichosporon asahii var. asahii (strain ATCC 90039 / CBS 2479 / JCM 2466 / KCTC 7840 / NBRC 103889/ NCYC 2677 / UAMH 7654)</name>
    <name type="common">Yeast</name>
    <dbReference type="NCBI Taxonomy" id="1186058"/>
    <lineage>
        <taxon>Eukaryota</taxon>
        <taxon>Fungi</taxon>
        <taxon>Dikarya</taxon>
        <taxon>Basidiomycota</taxon>
        <taxon>Agaricomycotina</taxon>
        <taxon>Tremellomycetes</taxon>
        <taxon>Trichosporonales</taxon>
        <taxon>Trichosporonaceae</taxon>
        <taxon>Trichosporon</taxon>
    </lineage>
</organism>
<dbReference type="GO" id="GO:0016787">
    <property type="term" value="F:hydrolase activity"/>
    <property type="evidence" value="ECO:0007669"/>
    <property type="project" value="UniProtKB-KW"/>
</dbReference>
<feature type="compositionally biased region" description="Polar residues" evidence="2">
    <location>
        <begin position="521"/>
        <end position="530"/>
    </location>
</feature>
<evidence type="ECO:0000256" key="1">
    <source>
        <dbReference type="ARBA" id="ARBA00022801"/>
    </source>
</evidence>
<dbReference type="AlphaFoldDB" id="J5T5I5"/>
<proteinExistence type="predicted"/>
<feature type="compositionally biased region" description="Polar residues" evidence="2">
    <location>
        <begin position="158"/>
        <end position="167"/>
    </location>
</feature>
<dbReference type="RefSeq" id="XP_014180100.1">
    <property type="nucleotide sequence ID" value="XM_014324625.1"/>
</dbReference>
<evidence type="ECO:0000313" key="4">
    <source>
        <dbReference type="EMBL" id="EJT49286.1"/>
    </source>
</evidence>
<feature type="region of interest" description="Disordered" evidence="2">
    <location>
        <begin position="483"/>
        <end position="535"/>
    </location>
</feature>
<feature type="region of interest" description="Disordered" evidence="2">
    <location>
        <begin position="91"/>
        <end position="184"/>
    </location>
</feature>
<dbReference type="InterPro" id="IPR029058">
    <property type="entry name" value="AB_hydrolase_fold"/>
</dbReference>
<feature type="compositionally biased region" description="Basic residues" evidence="2">
    <location>
        <begin position="123"/>
        <end position="132"/>
    </location>
</feature>